<dbReference type="EMBL" id="OZ034813">
    <property type="protein sequence ID" value="CAL1353460.1"/>
    <property type="molecule type" value="Genomic_DNA"/>
</dbReference>
<evidence type="ECO:0000313" key="3">
    <source>
        <dbReference type="Proteomes" id="UP001497516"/>
    </source>
</evidence>
<sequence length="130" mass="14023">MSSYTRETQTSSDRVSESSGGSTLTFSEPLAWSRRIINTPRARVLDSPTACPSIPTSDELCRRSRPESTSYYGVAGAPSSSASPPFPLLESARSKEGSVERCERGERLPSSSCTTLISLFAPLLAIVLFE</sequence>
<evidence type="ECO:0000256" key="1">
    <source>
        <dbReference type="SAM" id="MobiDB-lite"/>
    </source>
</evidence>
<feature type="region of interest" description="Disordered" evidence="1">
    <location>
        <begin position="69"/>
        <end position="105"/>
    </location>
</feature>
<name>A0AAV2CAN8_9ROSI</name>
<proteinExistence type="predicted"/>
<dbReference type="AlphaFoldDB" id="A0AAV2CAN8"/>
<feature type="region of interest" description="Disordered" evidence="1">
    <location>
        <begin position="1"/>
        <end position="25"/>
    </location>
</feature>
<gene>
    <name evidence="2" type="ORF">LTRI10_LOCUS1361</name>
</gene>
<feature type="compositionally biased region" description="Polar residues" evidence="1">
    <location>
        <begin position="1"/>
        <end position="10"/>
    </location>
</feature>
<accession>A0AAV2CAN8</accession>
<organism evidence="2 3">
    <name type="scientific">Linum trigynum</name>
    <dbReference type="NCBI Taxonomy" id="586398"/>
    <lineage>
        <taxon>Eukaryota</taxon>
        <taxon>Viridiplantae</taxon>
        <taxon>Streptophyta</taxon>
        <taxon>Embryophyta</taxon>
        <taxon>Tracheophyta</taxon>
        <taxon>Spermatophyta</taxon>
        <taxon>Magnoliopsida</taxon>
        <taxon>eudicotyledons</taxon>
        <taxon>Gunneridae</taxon>
        <taxon>Pentapetalae</taxon>
        <taxon>rosids</taxon>
        <taxon>fabids</taxon>
        <taxon>Malpighiales</taxon>
        <taxon>Linaceae</taxon>
        <taxon>Linum</taxon>
    </lineage>
</organism>
<protein>
    <submittedName>
        <fullName evidence="2">Uncharacterized protein</fullName>
    </submittedName>
</protein>
<reference evidence="2 3" key="1">
    <citation type="submission" date="2024-04" db="EMBL/GenBank/DDBJ databases">
        <authorList>
            <person name="Fracassetti M."/>
        </authorList>
    </citation>
    <scope>NUCLEOTIDE SEQUENCE [LARGE SCALE GENOMIC DNA]</scope>
</reference>
<feature type="compositionally biased region" description="Low complexity" evidence="1">
    <location>
        <begin position="11"/>
        <end position="22"/>
    </location>
</feature>
<keyword evidence="3" id="KW-1185">Reference proteome</keyword>
<dbReference type="Proteomes" id="UP001497516">
    <property type="component" value="Chromosome 1"/>
</dbReference>
<feature type="compositionally biased region" description="Basic and acidic residues" evidence="1">
    <location>
        <begin position="92"/>
        <end position="105"/>
    </location>
</feature>
<evidence type="ECO:0000313" key="2">
    <source>
        <dbReference type="EMBL" id="CAL1353460.1"/>
    </source>
</evidence>
<feature type="compositionally biased region" description="Low complexity" evidence="1">
    <location>
        <begin position="75"/>
        <end position="91"/>
    </location>
</feature>